<dbReference type="InterPro" id="IPR029068">
    <property type="entry name" value="Glyas_Bleomycin-R_OHBP_Dase"/>
</dbReference>
<dbReference type="Proteomes" id="UP000037425">
    <property type="component" value="Unassembled WGS sequence"/>
</dbReference>
<dbReference type="PANTHER" id="PTHR34109:SF1">
    <property type="entry name" value="VOC DOMAIN-CONTAINING PROTEIN"/>
    <property type="match status" value="1"/>
</dbReference>
<dbReference type="AlphaFoldDB" id="A0A0L8BZD9"/>
<dbReference type="OrthoDB" id="9795306at2"/>
<evidence type="ECO:0000259" key="1">
    <source>
        <dbReference type="PROSITE" id="PS51819"/>
    </source>
</evidence>
<dbReference type="Gene3D" id="3.10.450.50">
    <property type="match status" value="1"/>
</dbReference>
<dbReference type="InterPro" id="IPR037523">
    <property type="entry name" value="VOC_core"/>
</dbReference>
<name>A0A0L8BZD9_ENSAD</name>
<dbReference type="InterPro" id="IPR037401">
    <property type="entry name" value="SnoaL-like"/>
</dbReference>
<organism evidence="2 3">
    <name type="scientific">Ensifer adhaerens</name>
    <name type="common">Sinorhizobium morelense</name>
    <dbReference type="NCBI Taxonomy" id="106592"/>
    <lineage>
        <taxon>Bacteria</taxon>
        <taxon>Pseudomonadati</taxon>
        <taxon>Pseudomonadota</taxon>
        <taxon>Alphaproteobacteria</taxon>
        <taxon>Hyphomicrobiales</taxon>
        <taxon>Rhizobiaceae</taxon>
        <taxon>Sinorhizobium/Ensifer group</taxon>
        <taxon>Ensifer</taxon>
    </lineage>
</organism>
<dbReference type="SUPFAM" id="SSF54427">
    <property type="entry name" value="NTF2-like"/>
    <property type="match status" value="1"/>
</dbReference>
<evidence type="ECO:0000313" key="3">
    <source>
        <dbReference type="Proteomes" id="UP000037425"/>
    </source>
</evidence>
<evidence type="ECO:0000313" key="2">
    <source>
        <dbReference type="EMBL" id="KOF19948.1"/>
    </source>
</evidence>
<protein>
    <submittedName>
        <fullName evidence="2">Glyoxalase</fullName>
    </submittedName>
</protein>
<dbReference type="PROSITE" id="PS51819">
    <property type="entry name" value="VOC"/>
    <property type="match status" value="1"/>
</dbReference>
<reference evidence="3" key="1">
    <citation type="submission" date="2015-07" db="EMBL/GenBank/DDBJ databases">
        <title>Whole genome sequence of an Ensifer adhaerens strain isolated from a cave pool in the Wind Cave National Park.</title>
        <authorList>
            <person name="Eng W.W.H."/>
            <person name="Gan H.M."/>
            <person name="Barton H.A."/>
            <person name="Savka M.A."/>
        </authorList>
    </citation>
    <scope>NUCLEOTIDE SEQUENCE [LARGE SCALE GENOMIC DNA]</scope>
    <source>
        <strain evidence="3">SD006</strain>
    </source>
</reference>
<dbReference type="InterPro" id="IPR004360">
    <property type="entry name" value="Glyas_Fos-R_dOase_dom"/>
</dbReference>
<proteinExistence type="predicted"/>
<dbReference type="EMBL" id="LGAP01000004">
    <property type="protein sequence ID" value="KOF19948.1"/>
    <property type="molecule type" value="Genomic_DNA"/>
</dbReference>
<dbReference type="InterPro" id="IPR032710">
    <property type="entry name" value="NTF2-like_dom_sf"/>
</dbReference>
<feature type="domain" description="VOC" evidence="1">
    <location>
        <begin position="161"/>
        <end position="283"/>
    </location>
</feature>
<dbReference type="SUPFAM" id="SSF54593">
    <property type="entry name" value="Glyoxalase/Bleomycin resistance protein/Dihydroxybiphenyl dioxygenase"/>
    <property type="match status" value="1"/>
</dbReference>
<dbReference type="Pfam" id="PF00903">
    <property type="entry name" value="Glyoxalase"/>
    <property type="match status" value="1"/>
</dbReference>
<comment type="caution">
    <text evidence="2">The sequence shown here is derived from an EMBL/GenBank/DDBJ whole genome shotgun (WGS) entry which is preliminary data.</text>
</comment>
<dbReference type="Pfam" id="PF13474">
    <property type="entry name" value="SnoaL_3"/>
    <property type="match status" value="1"/>
</dbReference>
<dbReference type="PANTHER" id="PTHR34109">
    <property type="entry name" value="BNAUNNG04460D PROTEIN-RELATED"/>
    <property type="match status" value="1"/>
</dbReference>
<dbReference type="PATRIC" id="fig|106592.7.peg.5784"/>
<dbReference type="RefSeq" id="WP_053248910.1">
    <property type="nucleotide sequence ID" value="NZ_LGAP01000004.1"/>
</dbReference>
<sequence>MSVIDNKSAAVAEIRAVIDDWADALRVKDAKGVIGHGTPDCVLFSLAPPLKTSDASEGGLEQWFSTWRGPLGYRFEGLDISVGGDVAFVTMLTELSGEKVDAGKISVWFRQTLGLKRTAAGWKIAHQHESVPFYMDGSLKAAIDLNPKSTVDWQAPAPPPMPGPIAYLCVEDANATADFYVNAFAATDGGRMLADDGKRLMHCHLTINGGALMLNDPFPEHGMPYAAPQGVVLHLVVEDAQFWWDRAVAAGAEVTMPLAVAFWGDLYGQLRDPFGIRWGIVGPVKKTD</sequence>
<dbReference type="CDD" id="cd07246">
    <property type="entry name" value="VOC_like"/>
    <property type="match status" value="1"/>
</dbReference>
<accession>A0A0L8BZD9</accession>
<gene>
    <name evidence="2" type="ORF">AC244_11310</name>
</gene>
<dbReference type="Gene3D" id="3.10.180.10">
    <property type="entry name" value="2,3-Dihydroxybiphenyl 1,2-Dioxygenase, domain 1"/>
    <property type="match status" value="1"/>
</dbReference>